<dbReference type="GO" id="GO:0022857">
    <property type="term" value="F:transmembrane transporter activity"/>
    <property type="evidence" value="ECO:0007669"/>
    <property type="project" value="InterPro"/>
</dbReference>
<feature type="transmembrane region" description="Helical" evidence="7">
    <location>
        <begin position="82"/>
        <end position="103"/>
    </location>
</feature>
<keyword evidence="4 7" id="KW-1133">Transmembrane helix</keyword>
<feature type="transmembrane region" description="Helical" evidence="7">
    <location>
        <begin position="172"/>
        <end position="193"/>
    </location>
</feature>
<dbReference type="Gene3D" id="1.20.1250.20">
    <property type="entry name" value="MFS general substrate transporter like domains"/>
    <property type="match status" value="1"/>
</dbReference>
<evidence type="ECO:0000256" key="2">
    <source>
        <dbReference type="ARBA" id="ARBA00022448"/>
    </source>
</evidence>
<feature type="transmembrane region" description="Helical" evidence="7">
    <location>
        <begin position="383"/>
        <end position="405"/>
    </location>
</feature>
<keyword evidence="10" id="KW-1185">Reference proteome</keyword>
<gene>
    <name evidence="9" type="ORF">PDIGIT_LOCUS112</name>
</gene>
<evidence type="ECO:0000256" key="3">
    <source>
        <dbReference type="ARBA" id="ARBA00022692"/>
    </source>
</evidence>
<feature type="compositionally biased region" description="Basic and acidic residues" evidence="6">
    <location>
        <begin position="1"/>
        <end position="10"/>
    </location>
</feature>
<dbReference type="SUPFAM" id="SSF103473">
    <property type="entry name" value="MFS general substrate transporter"/>
    <property type="match status" value="1"/>
</dbReference>
<comment type="subcellular location">
    <subcellularLocation>
        <location evidence="1">Membrane</location>
        <topology evidence="1">Multi-pass membrane protein</topology>
    </subcellularLocation>
</comment>
<feature type="transmembrane region" description="Helical" evidence="7">
    <location>
        <begin position="568"/>
        <end position="587"/>
    </location>
</feature>
<evidence type="ECO:0000259" key="8">
    <source>
        <dbReference type="PROSITE" id="PS50850"/>
    </source>
</evidence>
<evidence type="ECO:0000256" key="5">
    <source>
        <dbReference type="ARBA" id="ARBA00023136"/>
    </source>
</evidence>
<protein>
    <recommendedName>
        <fullName evidence="8">Major facilitator superfamily (MFS) profile domain-containing protein</fullName>
    </recommendedName>
</protein>
<feature type="transmembrane region" description="Helical" evidence="7">
    <location>
        <begin position="147"/>
        <end position="166"/>
    </location>
</feature>
<feature type="transmembrane region" description="Helical" evidence="7">
    <location>
        <begin position="205"/>
        <end position="228"/>
    </location>
</feature>
<feature type="transmembrane region" description="Helical" evidence="7">
    <location>
        <begin position="477"/>
        <end position="501"/>
    </location>
</feature>
<dbReference type="EMBL" id="CAOQHR010000001">
    <property type="protein sequence ID" value="CAI6228232.1"/>
    <property type="molecule type" value="Genomic_DNA"/>
</dbReference>
<proteinExistence type="predicted"/>
<reference evidence="9" key="1">
    <citation type="submission" date="2023-01" db="EMBL/GenBank/DDBJ databases">
        <authorList>
            <person name="Van Ghelder C."/>
            <person name="Rancurel C."/>
        </authorList>
    </citation>
    <scope>NUCLEOTIDE SEQUENCE</scope>
    <source>
        <strain evidence="9">CNCM I-4278</strain>
    </source>
</reference>
<feature type="domain" description="Major facilitator superfamily (MFS) profile" evidence="8">
    <location>
        <begin position="82"/>
        <end position="592"/>
    </location>
</feature>
<dbReference type="OrthoDB" id="4139357at2759"/>
<name>A0A9W4TYZ8_9PLEO</name>
<dbReference type="Proteomes" id="UP001152607">
    <property type="component" value="Unassembled WGS sequence"/>
</dbReference>
<dbReference type="PROSITE" id="PS50850">
    <property type="entry name" value="MFS"/>
    <property type="match status" value="1"/>
</dbReference>
<feature type="transmembrane region" description="Helical" evidence="7">
    <location>
        <begin position="267"/>
        <end position="286"/>
    </location>
</feature>
<evidence type="ECO:0000256" key="7">
    <source>
        <dbReference type="SAM" id="Phobius"/>
    </source>
</evidence>
<dbReference type="PANTHER" id="PTHR23511:SF3">
    <property type="entry name" value="MAJOR FACILITATOR SUPERFAMILY (MFS) PROFILE DOMAIN-CONTAINING PROTEIN"/>
    <property type="match status" value="1"/>
</dbReference>
<dbReference type="AlphaFoldDB" id="A0A9W4TYZ8"/>
<dbReference type="InterPro" id="IPR011701">
    <property type="entry name" value="MFS"/>
</dbReference>
<organism evidence="9 10">
    <name type="scientific">Periconia digitata</name>
    <dbReference type="NCBI Taxonomy" id="1303443"/>
    <lineage>
        <taxon>Eukaryota</taxon>
        <taxon>Fungi</taxon>
        <taxon>Dikarya</taxon>
        <taxon>Ascomycota</taxon>
        <taxon>Pezizomycotina</taxon>
        <taxon>Dothideomycetes</taxon>
        <taxon>Pleosporomycetidae</taxon>
        <taxon>Pleosporales</taxon>
        <taxon>Massarineae</taxon>
        <taxon>Periconiaceae</taxon>
        <taxon>Periconia</taxon>
    </lineage>
</organism>
<evidence type="ECO:0000256" key="1">
    <source>
        <dbReference type="ARBA" id="ARBA00004141"/>
    </source>
</evidence>
<dbReference type="InterPro" id="IPR036259">
    <property type="entry name" value="MFS_trans_sf"/>
</dbReference>
<evidence type="ECO:0000256" key="6">
    <source>
        <dbReference type="SAM" id="MobiDB-lite"/>
    </source>
</evidence>
<sequence>MSSPEERRPLLQETFCPDSTHPTAASTDDGERGPMDTSSHVPGKDDDSSPPNNEPESLYDLKCRMVDLEIESLGMGKYQWRLWALCGLGYLIDLMWAQAFGLILSPMQQELGFGDAQTGNLSTAFSCGLTMGAFMWGILVDIIGRKWAFNLTVLTASVFGMCLGLPDTYPTILMLTALIGWGVGGNIPIDTLITLEFTPSDRRYLLPLLSIFQPIGVTLCSIIAYGFIPAYSCSPNFTELEPLPTCVGSKIPTQSCCTKSDNMGWRYLLFTLGTSTTACFLLRCFAFDVQESPKFLIHKDRDVEAIKVLHHVAKINGKPSSLTLESFQKLEADWDTANGVENESSMMNRSRQLQKSWSQKCRLEADRFKILFSTPRMAKLTTLVWLTYVFDYSGFTIAGQLVSYLTKGALSKLVLTKFTRAGFYLPQIIALKNGALSLSLRYTYCSYIFIYFPGTIGVLLGSLLYRTRYFGRKYTMVLSSALMGISILAFSTINTAASTIGLNMTEYIFQSMFNAVLYGWTPEVFPASIRGTACGLASFWGRLFGIISPLIAQRIYGGGTGNGKDANSVLYLAGGVSLLCVVTTVLLPSSSVTKSRP</sequence>
<dbReference type="InterPro" id="IPR020846">
    <property type="entry name" value="MFS_dom"/>
</dbReference>
<dbReference type="Pfam" id="PF07690">
    <property type="entry name" value="MFS_1"/>
    <property type="match status" value="1"/>
</dbReference>
<feature type="transmembrane region" description="Helical" evidence="7">
    <location>
        <begin position="446"/>
        <end position="465"/>
    </location>
</feature>
<dbReference type="PANTHER" id="PTHR23511">
    <property type="entry name" value="SYNAPTIC VESICLE GLYCOPROTEIN 2"/>
    <property type="match status" value="1"/>
</dbReference>
<evidence type="ECO:0000313" key="10">
    <source>
        <dbReference type="Proteomes" id="UP001152607"/>
    </source>
</evidence>
<feature type="region of interest" description="Disordered" evidence="6">
    <location>
        <begin position="1"/>
        <end position="56"/>
    </location>
</feature>
<evidence type="ECO:0000313" key="9">
    <source>
        <dbReference type="EMBL" id="CAI6228232.1"/>
    </source>
</evidence>
<evidence type="ECO:0000256" key="4">
    <source>
        <dbReference type="ARBA" id="ARBA00022989"/>
    </source>
</evidence>
<keyword evidence="5 7" id="KW-0472">Membrane</keyword>
<keyword evidence="2" id="KW-0813">Transport</keyword>
<keyword evidence="3 7" id="KW-0812">Transmembrane</keyword>
<accession>A0A9W4TYZ8</accession>
<dbReference type="GO" id="GO:0016020">
    <property type="term" value="C:membrane"/>
    <property type="evidence" value="ECO:0007669"/>
    <property type="project" value="UniProtKB-SubCell"/>
</dbReference>
<comment type="caution">
    <text evidence="9">The sequence shown here is derived from an EMBL/GenBank/DDBJ whole genome shotgun (WGS) entry which is preliminary data.</text>
</comment>
<feature type="transmembrane region" description="Helical" evidence="7">
    <location>
        <begin position="123"/>
        <end position="140"/>
    </location>
</feature>